<dbReference type="PANTHER" id="PTHR11986:SF79">
    <property type="entry name" value="ACETYLORNITHINE AMINOTRANSFERASE, MITOCHONDRIAL"/>
    <property type="match status" value="1"/>
</dbReference>
<dbReference type="InterPro" id="IPR005814">
    <property type="entry name" value="Aminotrans_3"/>
</dbReference>
<accession>F8N715</accession>
<evidence type="ECO:0000256" key="3">
    <source>
        <dbReference type="ARBA" id="ARBA00022679"/>
    </source>
</evidence>
<sequence>MQPYKVFSLFDVNIVRGKGAHVWDDNGQEYLDFYGGHAVISIGHSHPHYIEAIYDQVQKIGFYSNSVINTLQQRFAERLGKISGYDDYSLFLVNSGAEANENALKLASFHNGRRRVLAVRHSFHGRTSLAVEVTDNKNYLAPINDNRQVTFLSMNDLKSWEEELAKGDVCAVILECIQGIGGCVMATPEFAQGLAKACKKYDAVLICDEIQCGYGRSGKFFAHQWLGIRPDLITVAKGIANGLPMSGVLISPDFPPIIGQLGTTFGGSHLACAAALAVLDVYEHDHLVENAHEVGTYFIDQLRLLQQDNNHILEVRGRGLMIGVVLDVPHKEVRPRLIHEQHVFTGCAGNNVLRILPPLMITKSDVDDFITRLRTVLDEL</sequence>
<dbReference type="Pfam" id="PF00202">
    <property type="entry name" value="Aminotran_3"/>
    <property type="match status" value="1"/>
</dbReference>
<dbReference type="PIRSF" id="PIRSF000521">
    <property type="entry name" value="Transaminase_4ab_Lys_Orn"/>
    <property type="match status" value="1"/>
</dbReference>
<evidence type="ECO:0000313" key="7">
    <source>
        <dbReference type="Proteomes" id="UP000002772"/>
    </source>
</evidence>
<evidence type="ECO:0000256" key="1">
    <source>
        <dbReference type="ARBA" id="ARBA00001933"/>
    </source>
</evidence>
<dbReference type="Proteomes" id="UP000002772">
    <property type="component" value="Unassembled WGS sequence"/>
</dbReference>
<keyword evidence="4 5" id="KW-0663">Pyridoxal phosphate</keyword>
<dbReference type="Gene3D" id="3.40.640.10">
    <property type="entry name" value="Type I PLP-dependent aspartate aminotransferase-like (Major domain)"/>
    <property type="match status" value="1"/>
</dbReference>
<dbReference type="EC" id="2.6.1.11" evidence="6"/>
<dbReference type="HOGENOM" id="CLU_016922_10_1_10"/>
<keyword evidence="3 6" id="KW-0808">Transferase</keyword>
<dbReference type="InterPro" id="IPR015421">
    <property type="entry name" value="PyrdxlP-dep_Trfase_major"/>
</dbReference>
<comment type="similarity">
    <text evidence="5">Belongs to the class-III pyridoxal-phosphate-dependent aminotransferase family.</text>
</comment>
<organism evidence="6 7">
    <name type="scientific">Hallella multisaccharivorax DSM 17128</name>
    <dbReference type="NCBI Taxonomy" id="688246"/>
    <lineage>
        <taxon>Bacteria</taxon>
        <taxon>Pseudomonadati</taxon>
        <taxon>Bacteroidota</taxon>
        <taxon>Bacteroidia</taxon>
        <taxon>Bacteroidales</taxon>
        <taxon>Prevotellaceae</taxon>
        <taxon>Hallella</taxon>
    </lineage>
</organism>
<dbReference type="InterPro" id="IPR049704">
    <property type="entry name" value="Aminotrans_3_PPA_site"/>
</dbReference>
<dbReference type="PANTHER" id="PTHR11986">
    <property type="entry name" value="AMINOTRANSFERASE CLASS III"/>
    <property type="match status" value="1"/>
</dbReference>
<dbReference type="FunFam" id="3.40.640.10:FF:000100">
    <property type="entry name" value="Putative acetylornithine aminotransferase"/>
    <property type="match status" value="1"/>
</dbReference>
<dbReference type="CDD" id="cd00610">
    <property type="entry name" value="OAT_like"/>
    <property type="match status" value="1"/>
</dbReference>
<evidence type="ECO:0000256" key="5">
    <source>
        <dbReference type="RuleBase" id="RU003560"/>
    </source>
</evidence>
<evidence type="ECO:0000313" key="6">
    <source>
        <dbReference type="EMBL" id="EGN56313.1"/>
    </source>
</evidence>
<keyword evidence="7" id="KW-1185">Reference proteome</keyword>
<dbReference type="GO" id="GO:0030170">
    <property type="term" value="F:pyridoxal phosphate binding"/>
    <property type="evidence" value="ECO:0007669"/>
    <property type="project" value="InterPro"/>
</dbReference>
<dbReference type="STRING" id="688246.Premu_0854"/>
<dbReference type="EMBL" id="GL945017">
    <property type="protein sequence ID" value="EGN56313.1"/>
    <property type="molecule type" value="Genomic_DNA"/>
</dbReference>
<dbReference type="InterPro" id="IPR050103">
    <property type="entry name" value="Class-III_PLP-dep_AT"/>
</dbReference>
<keyword evidence="2 6" id="KW-0032">Aminotransferase</keyword>
<dbReference type="GO" id="GO:0003992">
    <property type="term" value="F:N2-acetyl-L-ornithine:2-oxoglutarate 5-aminotransferase activity"/>
    <property type="evidence" value="ECO:0007669"/>
    <property type="project" value="UniProtKB-EC"/>
</dbReference>
<dbReference type="SUPFAM" id="SSF53383">
    <property type="entry name" value="PLP-dependent transferases"/>
    <property type="match status" value="1"/>
</dbReference>
<evidence type="ECO:0000256" key="2">
    <source>
        <dbReference type="ARBA" id="ARBA00022576"/>
    </source>
</evidence>
<protein>
    <submittedName>
        <fullName evidence="6">Acetylornithine transaminase</fullName>
        <ecNumber evidence="6">2.6.1.11</ecNumber>
    </submittedName>
</protein>
<dbReference type="GO" id="GO:0042802">
    <property type="term" value="F:identical protein binding"/>
    <property type="evidence" value="ECO:0007669"/>
    <property type="project" value="TreeGrafter"/>
</dbReference>
<dbReference type="Gene3D" id="3.90.1150.10">
    <property type="entry name" value="Aspartate Aminotransferase, domain 1"/>
    <property type="match status" value="1"/>
</dbReference>
<dbReference type="OrthoDB" id="9801052at2"/>
<reference evidence="7" key="1">
    <citation type="journal article" date="2011" name="Stand. Genomic Sci.">
        <title>Non-contiguous finished genome sequence of the opportunistic oral pathogen Prevotella multisaccharivorax type strain (PPPA20).</title>
        <authorList>
            <person name="Pati A."/>
            <person name="Gronow S."/>
            <person name="Lu M."/>
            <person name="Lapidus A."/>
            <person name="Nolan M."/>
            <person name="Lucas S."/>
            <person name="Hammon N."/>
            <person name="Deshpande S."/>
            <person name="Cheng J.F."/>
            <person name="Tapia R."/>
            <person name="Han C."/>
            <person name="Goodwin L."/>
            <person name="Pitluck S."/>
            <person name="Liolios K."/>
            <person name="Pagani I."/>
            <person name="Mavromatis K."/>
            <person name="Mikhailova N."/>
            <person name="Huntemann M."/>
            <person name="Chen A."/>
            <person name="Palaniappan K."/>
            <person name="Land M."/>
            <person name="Hauser L."/>
            <person name="Detter J.C."/>
            <person name="Brambilla E.M."/>
            <person name="Rohde M."/>
            <person name="Goker M."/>
            <person name="Woyke T."/>
            <person name="Bristow J."/>
            <person name="Eisen J.A."/>
            <person name="Markowitz V."/>
            <person name="Hugenholtz P."/>
            <person name="Kyrpides N.C."/>
            <person name="Klenk H.P."/>
            <person name="Ivanova N."/>
        </authorList>
    </citation>
    <scope>NUCLEOTIDE SEQUENCE [LARGE SCALE GENOMIC DNA]</scope>
    <source>
        <strain evidence="7">DSM 17128</strain>
    </source>
</reference>
<dbReference type="eggNOG" id="COG4992">
    <property type="taxonomic scope" value="Bacteria"/>
</dbReference>
<dbReference type="InterPro" id="IPR015424">
    <property type="entry name" value="PyrdxlP-dep_Trfase"/>
</dbReference>
<dbReference type="InterPro" id="IPR015422">
    <property type="entry name" value="PyrdxlP-dep_Trfase_small"/>
</dbReference>
<proteinExistence type="inferred from homology"/>
<gene>
    <name evidence="6" type="ORF">Premu_0854</name>
</gene>
<comment type="cofactor">
    <cofactor evidence="1">
        <name>pyridoxal 5'-phosphate</name>
        <dbReference type="ChEBI" id="CHEBI:597326"/>
    </cofactor>
</comment>
<dbReference type="PROSITE" id="PS00600">
    <property type="entry name" value="AA_TRANSFER_CLASS_3"/>
    <property type="match status" value="1"/>
</dbReference>
<evidence type="ECO:0000256" key="4">
    <source>
        <dbReference type="ARBA" id="ARBA00022898"/>
    </source>
</evidence>
<name>F8N715_9BACT</name>
<dbReference type="AlphaFoldDB" id="F8N715"/>
<dbReference type="RefSeq" id="WP_007573362.1">
    <property type="nucleotide sequence ID" value="NZ_BPTS01000001.1"/>
</dbReference>